<organism evidence="1 2">
    <name type="scientific">Romanomermis culicivorax</name>
    <name type="common">Nematode worm</name>
    <dbReference type="NCBI Taxonomy" id="13658"/>
    <lineage>
        <taxon>Eukaryota</taxon>
        <taxon>Metazoa</taxon>
        <taxon>Ecdysozoa</taxon>
        <taxon>Nematoda</taxon>
        <taxon>Enoplea</taxon>
        <taxon>Dorylaimia</taxon>
        <taxon>Mermithida</taxon>
        <taxon>Mermithoidea</taxon>
        <taxon>Mermithidae</taxon>
        <taxon>Romanomermis</taxon>
    </lineage>
</organism>
<proteinExistence type="predicted"/>
<sequence length="193" mass="21757">MIKCVILDDDGNHQCIIGTNFLAHPDIHTILNFKENYIEIQDVKLPLKVITLVRPQMELFLNAVKDNVLEEIPEEEPVATAATDRDLTDHEPAALDKLLPCHTHQQKLDFALNKMTKKTYVTAAQKAKALYMLRQNRHVFSLPGDKPTITSELIVSIDTGTAEPYIKGKDNACADFLSRKEDRDKPLIPNTKA</sequence>
<accession>A0A915JU61</accession>
<keyword evidence="1" id="KW-1185">Reference proteome</keyword>
<evidence type="ECO:0000313" key="1">
    <source>
        <dbReference type="Proteomes" id="UP000887565"/>
    </source>
</evidence>
<name>A0A915JU61_ROMCU</name>
<reference evidence="2" key="1">
    <citation type="submission" date="2022-11" db="UniProtKB">
        <authorList>
            <consortium name="WormBaseParasite"/>
        </authorList>
    </citation>
    <scope>IDENTIFICATION</scope>
</reference>
<dbReference type="WBParaSite" id="nRc.2.0.1.t29599-RA">
    <property type="protein sequence ID" value="nRc.2.0.1.t29599-RA"/>
    <property type="gene ID" value="nRc.2.0.1.g29599"/>
</dbReference>
<dbReference type="AlphaFoldDB" id="A0A915JU61"/>
<dbReference type="Proteomes" id="UP000887565">
    <property type="component" value="Unplaced"/>
</dbReference>
<protein>
    <submittedName>
        <fullName evidence="2">Uncharacterized protein</fullName>
    </submittedName>
</protein>
<evidence type="ECO:0000313" key="2">
    <source>
        <dbReference type="WBParaSite" id="nRc.2.0.1.t29599-RA"/>
    </source>
</evidence>